<dbReference type="InterPro" id="IPR050469">
    <property type="entry name" value="Diguanylate_Cyclase"/>
</dbReference>
<dbReference type="PANTHER" id="PTHR45138:SF9">
    <property type="entry name" value="DIGUANYLATE CYCLASE DGCM-RELATED"/>
    <property type="match status" value="1"/>
</dbReference>
<dbReference type="InterPro" id="IPR043128">
    <property type="entry name" value="Rev_trsase/Diguanyl_cyclase"/>
</dbReference>
<dbReference type="Pfam" id="PF00072">
    <property type="entry name" value="Response_reg"/>
    <property type="match status" value="1"/>
</dbReference>
<gene>
    <name evidence="7" type="primary">pleD_4</name>
    <name evidence="7" type="ORF">AW06_002909</name>
</gene>
<dbReference type="InterPro" id="IPR001789">
    <property type="entry name" value="Sig_transdc_resp-reg_receiver"/>
</dbReference>
<dbReference type="FunFam" id="3.30.70.270:FF:000001">
    <property type="entry name" value="Diguanylate cyclase domain protein"/>
    <property type="match status" value="1"/>
</dbReference>
<dbReference type="CDD" id="cd17574">
    <property type="entry name" value="REC_OmpR"/>
    <property type="match status" value="1"/>
</dbReference>
<dbReference type="EMBL" id="JDST02000064">
    <property type="protein sequence ID" value="KFB76112.1"/>
    <property type="molecule type" value="Genomic_DNA"/>
</dbReference>
<feature type="domain" description="HDOD" evidence="6">
    <location>
        <begin position="13"/>
        <end position="206"/>
    </location>
</feature>
<dbReference type="GO" id="GO:0043709">
    <property type="term" value="P:cell adhesion involved in single-species biofilm formation"/>
    <property type="evidence" value="ECO:0007669"/>
    <property type="project" value="TreeGrafter"/>
</dbReference>
<evidence type="ECO:0000259" key="5">
    <source>
        <dbReference type="PROSITE" id="PS50887"/>
    </source>
</evidence>
<dbReference type="RefSeq" id="WP_034950672.1">
    <property type="nucleotide sequence ID" value="NZ_JDST02000064.1"/>
</dbReference>
<keyword evidence="8" id="KW-1185">Reference proteome</keyword>
<reference evidence="7" key="1">
    <citation type="submission" date="2014-02" db="EMBL/GenBank/DDBJ databases">
        <title>Expanding our view of genomic diversity in Candidatus Accumulibacter clades.</title>
        <authorList>
            <person name="Skennerton C.T."/>
            <person name="Barr J.J."/>
            <person name="Slater F.R."/>
            <person name="Bond P.L."/>
            <person name="Tyson G.W."/>
        </authorList>
    </citation>
    <scope>NUCLEOTIDE SEQUENCE [LARGE SCALE GENOMIC DNA]</scope>
</reference>
<dbReference type="STRING" id="1453999.AW06_002909"/>
<dbReference type="SMART" id="SM00267">
    <property type="entry name" value="GGDEF"/>
    <property type="match status" value="1"/>
</dbReference>
<organism evidence="7 8">
    <name type="scientific">Candidatus Accumulibacter cognatus</name>
    <dbReference type="NCBI Taxonomy" id="2954383"/>
    <lineage>
        <taxon>Bacteria</taxon>
        <taxon>Pseudomonadati</taxon>
        <taxon>Pseudomonadota</taxon>
        <taxon>Betaproteobacteria</taxon>
        <taxon>Candidatus Accumulibacter</taxon>
    </lineage>
</organism>
<dbReference type="GO" id="GO:1902201">
    <property type="term" value="P:negative regulation of bacterial-type flagellum-dependent cell motility"/>
    <property type="evidence" value="ECO:0007669"/>
    <property type="project" value="TreeGrafter"/>
</dbReference>
<dbReference type="InterPro" id="IPR011006">
    <property type="entry name" value="CheY-like_superfamily"/>
</dbReference>
<dbReference type="SMART" id="SM00448">
    <property type="entry name" value="REC"/>
    <property type="match status" value="1"/>
</dbReference>
<dbReference type="PROSITE" id="PS50887">
    <property type="entry name" value="GGDEF"/>
    <property type="match status" value="1"/>
</dbReference>
<evidence type="ECO:0000313" key="8">
    <source>
        <dbReference type="Proteomes" id="UP000021315"/>
    </source>
</evidence>
<dbReference type="PANTHER" id="PTHR45138">
    <property type="entry name" value="REGULATORY COMPONENTS OF SENSORY TRANSDUCTION SYSTEM"/>
    <property type="match status" value="1"/>
</dbReference>
<accession>A0A080M4A4</accession>
<comment type="catalytic activity">
    <reaction evidence="2">
        <text>2 GTP = 3',3'-c-di-GMP + 2 diphosphate</text>
        <dbReference type="Rhea" id="RHEA:24898"/>
        <dbReference type="ChEBI" id="CHEBI:33019"/>
        <dbReference type="ChEBI" id="CHEBI:37565"/>
        <dbReference type="ChEBI" id="CHEBI:58805"/>
        <dbReference type="EC" id="2.7.7.65"/>
    </reaction>
</comment>
<dbReference type="SUPFAM" id="SSF55073">
    <property type="entry name" value="Nucleotide cyclase"/>
    <property type="match status" value="1"/>
</dbReference>
<name>A0A080M4A4_9PROT</name>
<dbReference type="Gene3D" id="3.40.50.2300">
    <property type="match status" value="1"/>
</dbReference>
<feature type="domain" description="GGDEF" evidence="5">
    <location>
        <begin position="494"/>
        <end position="627"/>
    </location>
</feature>
<protein>
    <recommendedName>
        <fullName evidence="1">diguanylate cyclase</fullName>
        <ecNumber evidence="1">2.7.7.65</ecNumber>
    </recommendedName>
</protein>
<evidence type="ECO:0000256" key="3">
    <source>
        <dbReference type="PROSITE-ProRule" id="PRU00169"/>
    </source>
</evidence>
<comment type="caution">
    <text evidence="7">The sequence shown here is derived from an EMBL/GenBank/DDBJ whole genome shotgun (WGS) entry which is preliminary data.</text>
</comment>
<sequence length="642" mass="70938">MSKIEQLRISGQLPSPKGVALAIMEICRREDATIDEVARVVQGDPALSSRLLRLANASSAGTRPLVSVRETVMRLGMTTVRQLAMGFSLVDQYLQGQCAAFDYPAFWSHSLFMAVASQELGRMVRLASPDELFACGLLAQIGRLALATLYPADYATVLAEQSHGAVLLELERRRLGADHTEFTTAILADCGIPKALAEPVYYHEFPQTSGFSEGSRPDQLTHLFFQARRMADLGRSPESERHGNIVELMLLGGKAGLDVTAMGEVFDRVVHQWQAWTDLLKVPTAQLPAFSAMANAPVPRPEQESKTEHSRKRVLLVEDDPTTLMMTEGLLSHLLGCRVHTAENGEDGLALALEVMPQIVITDWHMPVMDGVEFCRALRATEWGQSMYVIMLTGEENESKIIEAFEAGVDDYVTKPVHVRALSARMRAALHYVKLLEAWEKDRTQLKQFTAELAISNRRLEHAAMTDPLTELPNRRAGMELLSRFWSASQRTGQPVAALMIDVDFFKSINDRYGHAMGDRVLREVAKAIQSAARKDDSVSRIGGEEFLVVCHDADPRAALLAAERLRRMVKAMQIHIAGMEIKISVSIGVANRENGMDNEDDLLRAADKALYAAKKAGRDRVCLFANGKSLCTACTNGQRQA</sequence>
<dbReference type="Pfam" id="PF00990">
    <property type="entry name" value="GGDEF"/>
    <property type="match status" value="1"/>
</dbReference>
<dbReference type="PROSITE" id="PS50110">
    <property type="entry name" value="RESPONSE_REGULATORY"/>
    <property type="match status" value="1"/>
</dbReference>
<dbReference type="InterPro" id="IPR013976">
    <property type="entry name" value="HDOD"/>
</dbReference>
<dbReference type="SUPFAM" id="SSF52172">
    <property type="entry name" value="CheY-like"/>
    <property type="match status" value="1"/>
</dbReference>
<dbReference type="Gene3D" id="1.10.3210.10">
    <property type="entry name" value="Hypothetical protein af1432"/>
    <property type="match status" value="1"/>
</dbReference>
<evidence type="ECO:0000259" key="4">
    <source>
        <dbReference type="PROSITE" id="PS50110"/>
    </source>
</evidence>
<feature type="modified residue" description="4-aspartylphosphate" evidence="3">
    <location>
        <position position="363"/>
    </location>
</feature>
<dbReference type="Pfam" id="PF08668">
    <property type="entry name" value="HDOD"/>
    <property type="match status" value="1"/>
</dbReference>
<dbReference type="InterPro" id="IPR029787">
    <property type="entry name" value="Nucleotide_cyclase"/>
</dbReference>
<evidence type="ECO:0000256" key="1">
    <source>
        <dbReference type="ARBA" id="ARBA00012528"/>
    </source>
</evidence>
<dbReference type="Proteomes" id="UP000021315">
    <property type="component" value="Unassembled WGS sequence"/>
</dbReference>
<dbReference type="GO" id="GO:0000160">
    <property type="term" value="P:phosphorelay signal transduction system"/>
    <property type="evidence" value="ECO:0007669"/>
    <property type="project" value="InterPro"/>
</dbReference>
<dbReference type="Gene3D" id="3.30.70.270">
    <property type="match status" value="1"/>
</dbReference>
<dbReference type="GO" id="GO:0005886">
    <property type="term" value="C:plasma membrane"/>
    <property type="evidence" value="ECO:0007669"/>
    <property type="project" value="TreeGrafter"/>
</dbReference>
<keyword evidence="3" id="KW-0597">Phosphoprotein</keyword>
<proteinExistence type="predicted"/>
<dbReference type="GO" id="GO:0052621">
    <property type="term" value="F:diguanylate cyclase activity"/>
    <property type="evidence" value="ECO:0007669"/>
    <property type="project" value="UniProtKB-EC"/>
</dbReference>
<dbReference type="CDD" id="cd01949">
    <property type="entry name" value="GGDEF"/>
    <property type="match status" value="1"/>
</dbReference>
<dbReference type="NCBIfam" id="TIGR00254">
    <property type="entry name" value="GGDEF"/>
    <property type="match status" value="1"/>
</dbReference>
<dbReference type="EC" id="2.7.7.65" evidence="1"/>
<evidence type="ECO:0000256" key="2">
    <source>
        <dbReference type="ARBA" id="ARBA00034247"/>
    </source>
</evidence>
<evidence type="ECO:0000259" key="6">
    <source>
        <dbReference type="PROSITE" id="PS51833"/>
    </source>
</evidence>
<feature type="domain" description="Response regulatory" evidence="4">
    <location>
        <begin position="313"/>
        <end position="430"/>
    </location>
</feature>
<dbReference type="AlphaFoldDB" id="A0A080M4A4"/>
<evidence type="ECO:0000313" key="7">
    <source>
        <dbReference type="EMBL" id="KFB76112.1"/>
    </source>
</evidence>
<dbReference type="PROSITE" id="PS51833">
    <property type="entry name" value="HDOD"/>
    <property type="match status" value="1"/>
</dbReference>
<dbReference type="SUPFAM" id="SSF109604">
    <property type="entry name" value="HD-domain/PDEase-like"/>
    <property type="match status" value="1"/>
</dbReference>
<dbReference type="InterPro" id="IPR000160">
    <property type="entry name" value="GGDEF_dom"/>
</dbReference>